<accession>A0A2H3EJS2</accession>
<keyword evidence="2" id="KW-1185">Reference proteome</keyword>
<gene>
    <name evidence="1" type="ORF">ARMGADRAFT_21093</name>
</gene>
<evidence type="ECO:0000313" key="1">
    <source>
        <dbReference type="EMBL" id="PBL03543.1"/>
    </source>
</evidence>
<protein>
    <submittedName>
        <fullName evidence="1">Uncharacterized protein</fullName>
    </submittedName>
</protein>
<organism evidence="1 2">
    <name type="scientific">Armillaria gallica</name>
    <name type="common">Bulbous honey fungus</name>
    <name type="synonym">Armillaria bulbosa</name>
    <dbReference type="NCBI Taxonomy" id="47427"/>
    <lineage>
        <taxon>Eukaryota</taxon>
        <taxon>Fungi</taxon>
        <taxon>Dikarya</taxon>
        <taxon>Basidiomycota</taxon>
        <taxon>Agaricomycotina</taxon>
        <taxon>Agaricomycetes</taxon>
        <taxon>Agaricomycetidae</taxon>
        <taxon>Agaricales</taxon>
        <taxon>Marasmiineae</taxon>
        <taxon>Physalacriaceae</taxon>
        <taxon>Armillaria</taxon>
    </lineage>
</organism>
<dbReference type="STRING" id="47427.A0A2H3EJS2"/>
<dbReference type="Proteomes" id="UP000217790">
    <property type="component" value="Unassembled WGS sequence"/>
</dbReference>
<dbReference type="OrthoDB" id="289721at2759"/>
<dbReference type="EMBL" id="KZ293644">
    <property type="protein sequence ID" value="PBL03543.1"/>
    <property type="molecule type" value="Genomic_DNA"/>
</dbReference>
<reference evidence="2" key="1">
    <citation type="journal article" date="2017" name="Nat. Ecol. Evol.">
        <title>Genome expansion and lineage-specific genetic innovations in the forest pathogenic fungi Armillaria.</title>
        <authorList>
            <person name="Sipos G."/>
            <person name="Prasanna A.N."/>
            <person name="Walter M.C."/>
            <person name="O'Connor E."/>
            <person name="Balint B."/>
            <person name="Krizsan K."/>
            <person name="Kiss B."/>
            <person name="Hess J."/>
            <person name="Varga T."/>
            <person name="Slot J."/>
            <person name="Riley R."/>
            <person name="Boka B."/>
            <person name="Rigling D."/>
            <person name="Barry K."/>
            <person name="Lee J."/>
            <person name="Mihaltcheva S."/>
            <person name="LaButti K."/>
            <person name="Lipzen A."/>
            <person name="Waldron R."/>
            <person name="Moloney N.M."/>
            <person name="Sperisen C."/>
            <person name="Kredics L."/>
            <person name="Vagvoelgyi C."/>
            <person name="Patrignani A."/>
            <person name="Fitzpatrick D."/>
            <person name="Nagy I."/>
            <person name="Doyle S."/>
            <person name="Anderson J.B."/>
            <person name="Grigoriev I.V."/>
            <person name="Gueldener U."/>
            <person name="Muensterkoetter M."/>
            <person name="Nagy L.G."/>
        </authorList>
    </citation>
    <scope>NUCLEOTIDE SEQUENCE [LARGE SCALE GENOMIC DNA]</scope>
    <source>
        <strain evidence="2">Ar21-2</strain>
    </source>
</reference>
<evidence type="ECO:0000313" key="2">
    <source>
        <dbReference type="Proteomes" id="UP000217790"/>
    </source>
</evidence>
<name>A0A2H3EJS2_ARMGA</name>
<dbReference type="InParanoid" id="A0A2H3EJS2"/>
<dbReference type="AlphaFoldDB" id="A0A2H3EJS2"/>
<sequence>MKMHGYISEWGIDSSKRGKMLYRTVKQMIAYFYASFRNTSRTKLAKSVDAQISVSRVEVDWSVGPYSQCTVRLLIML</sequence>
<proteinExistence type="predicted"/>